<accession>A0A7W6ADG1</accession>
<gene>
    <name evidence="3" type="ORF">GCM10007884_25660</name>
    <name evidence="4" type="ORF">GGR33_000718</name>
</gene>
<organism evidence="4 5">
    <name type="scientific">Methylobacterium brachythecii</name>
    <dbReference type="NCBI Taxonomy" id="1176177"/>
    <lineage>
        <taxon>Bacteria</taxon>
        <taxon>Pseudomonadati</taxon>
        <taxon>Pseudomonadota</taxon>
        <taxon>Alphaproteobacteria</taxon>
        <taxon>Hyphomicrobiales</taxon>
        <taxon>Methylobacteriaceae</taxon>
        <taxon>Methylobacterium</taxon>
    </lineage>
</organism>
<dbReference type="Proteomes" id="UP000517759">
    <property type="component" value="Unassembled WGS sequence"/>
</dbReference>
<reference evidence="3" key="1">
    <citation type="journal article" date="2014" name="Int. J. Syst. Evol. Microbiol.">
        <title>Complete genome of a new Firmicutes species belonging to the dominant human colonic microbiota ('Ruminococcus bicirculans') reveals two chromosomes and a selective capacity to utilize plant glucans.</title>
        <authorList>
            <consortium name="NISC Comparative Sequencing Program"/>
            <person name="Wegmann U."/>
            <person name="Louis P."/>
            <person name="Goesmann A."/>
            <person name="Henrissat B."/>
            <person name="Duncan S.H."/>
            <person name="Flint H.J."/>
        </authorList>
    </citation>
    <scope>NUCLEOTIDE SEQUENCE</scope>
    <source>
        <strain evidence="3">NBRC 107710</strain>
    </source>
</reference>
<proteinExistence type="predicted"/>
<feature type="compositionally biased region" description="Polar residues" evidence="1">
    <location>
        <begin position="53"/>
        <end position="64"/>
    </location>
</feature>
<evidence type="ECO:0000256" key="2">
    <source>
        <dbReference type="SAM" id="SignalP"/>
    </source>
</evidence>
<evidence type="ECO:0000313" key="6">
    <source>
        <dbReference type="Proteomes" id="UP001156881"/>
    </source>
</evidence>
<reference evidence="6" key="2">
    <citation type="journal article" date="2019" name="Int. J. Syst. Evol. Microbiol.">
        <title>The Global Catalogue of Microorganisms (GCM) 10K type strain sequencing project: providing services to taxonomists for standard genome sequencing and annotation.</title>
        <authorList>
            <consortium name="The Broad Institute Genomics Platform"/>
            <consortium name="The Broad Institute Genome Sequencing Center for Infectious Disease"/>
            <person name="Wu L."/>
            <person name="Ma J."/>
        </authorList>
    </citation>
    <scope>NUCLEOTIDE SEQUENCE [LARGE SCALE GENOMIC DNA]</scope>
    <source>
        <strain evidence="6">NBRC 107710</strain>
    </source>
</reference>
<dbReference type="RefSeq" id="WP_183501977.1">
    <property type="nucleotide sequence ID" value="NZ_BSPG01000013.1"/>
</dbReference>
<keyword evidence="2" id="KW-0732">Signal</keyword>
<reference evidence="4 5" key="3">
    <citation type="submission" date="2020-08" db="EMBL/GenBank/DDBJ databases">
        <title>Genomic Encyclopedia of Type Strains, Phase IV (KMG-IV): sequencing the most valuable type-strain genomes for metagenomic binning, comparative biology and taxonomic classification.</title>
        <authorList>
            <person name="Goeker M."/>
        </authorList>
    </citation>
    <scope>NUCLEOTIDE SEQUENCE [LARGE SCALE GENOMIC DNA]</scope>
    <source>
        <strain evidence="4 5">DSM 24105</strain>
    </source>
</reference>
<dbReference type="AlphaFoldDB" id="A0A7W6ADG1"/>
<evidence type="ECO:0000313" key="3">
    <source>
        <dbReference type="EMBL" id="GLS44578.1"/>
    </source>
</evidence>
<dbReference type="EMBL" id="JACIDN010000001">
    <property type="protein sequence ID" value="MBB3901238.1"/>
    <property type="molecule type" value="Genomic_DNA"/>
</dbReference>
<feature type="chain" id="PRO_5031196769" evidence="2">
    <location>
        <begin position="26"/>
        <end position="92"/>
    </location>
</feature>
<evidence type="ECO:0000313" key="4">
    <source>
        <dbReference type="EMBL" id="MBB3901238.1"/>
    </source>
</evidence>
<comment type="caution">
    <text evidence="4">The sequence shown here is derived from an EMBL/GenBank/DDBJ whole genome shotgun (WGS) entry which is preliminary data.</text>
</comment>
<name>A0A7W6ADG1_9HYPH</name>
<protein>
    <submittedName>
        <fullName evidence="4">Uncharacterized protein</fullName>
    </submittedName>
</protein>
<dbReference type="Proteomes" id="UP001156881">
    <property type="component" value="Unassembled WGS sequence"/>
</dbReference>
<feature type="region of interest" description="Disordered" evidence="1">
    <location>
        <begin position="45"/>
        <end position="92"/>
    </location>
</feature>
<keyword evidence="6" id="KW-1185">Reference proteome</keyword>
<evidence type="ECO:0000256" key="1">
    <source>
        <dbReference type="SAM" id="MobiDB-lite"/>
    </source>
</evidence>
<feature type="compositionally biased region" description="Basic and acidic residues" evidence="1">
    <location>
        <begin position="69"/>
        <end position="82"/>
    </location>
</feature>
<dbReference type="EMBL" id="BSPG01000013">
    <property type="protein sequence ID" value="GLS44578.1"/>
    <property type="molecule type" value="Genomic_DNA"/>
</dbReference>
<feature type="signal peptide" evidence="2">
    <location>
        <begin position="1"/>
        <end position="25"/>
    </location>
</feature>
<sequence>MSQRILVLTAAAVLVASAAITAANAQGFGSTGSVAASLGATAGPPIPLGRTLTGDTVSTWQPETAGSLAHRDRAWSRPEHAGRSAHRAQSIR</sequence>
<reference evidence="3" key="4">
    <citation type="submission" date="2023-01" db="EMBL/GenBank/DDBJ databases">
        <title>Draft genome sequence of Methylobacterium brachythecii strain NBRC 107710.</title>
        <authorList>
            <person name="Sun Q."/>
            <person name="Mori K."/>
        </authorList>
    </citation>
    <scope>NUCLEOTIDE SEQUENCE</scope>
    <source>
        <strain evidence="3">NBRC 107710</strain>
    </source>
</reference>
<evidence type="ECO:0000313" key="5">
    <source>
        <dbReference type="Proteomes" id="UP000517759"/>
    </source>
</evidence>